<dbReference type="Gene3D" id="1.10.10.10">
    <property type="entry name" value="Winged helix-like DNA-binding domain superfamily/Winged helix DNA-binding domain"/>
    <property type="match status" value="1"/>
</dbReference>
<dbReference type="EMBL" id="JBHSQH010000001">
    <property type="protein sequence ID" value="MFC5972018.1"/>
    <property type="molecule type" value="Genomic_DNA"/>
</dbReference>
<dbReference type="Proteomes" id="UP001596099">
    <property type="component" value="Unassembled WGS sequence"/>
</dbReference>
<proteinExistence type="predicted"/>
<evidence type="ECO:0000259" key="1">
    <source>
        <dbReference type="Pfam" id="PF24035"/>
    </source>
</evidence>
<evidence type="ECO:0000313" key="2">
    <source>
        <dbReference type="EMBL" id="MFC5972018.1"/>
    </source>
</evidence>
<feature type="domain" description="DUF7344" evidence="1">
    <location>
        <begin position="8"/>
        <end position="83"/>
    </location>
</feature>
<protein>
    <recommendedName>
        <fullName evidence="1">DUF7344 domain-containing protein</fullName>
    </recommendedName>
</protein>
<dbReference type="InterPro" id="IPR036388">
    <property type="entry name" value="WH-like_DNA-bd_sf"/>
</dbReference>
<name>A0ABD5RND5_9EURY</name>
<sequence>MGDVSTLFELLASETRRKLLVMLCDTESIDVSNGLPMRCTAATASSPTTQRTASSRDIELYHVHLPKLEAEGVVEWDRTVGSVSRGPEFDAVEPTIRLLAENESTLPGPFY</sequence>
<reference evidence="2 3" key="1">
    <citation type="journal article" date="2019" name="Int. J. Syst. Evol. Microbiol.">
        <title>The Global Catalogue of Microorganisms (GCM) 10K type strain sequencing project: providing services to taxonomists for standard genome sequencing and annotation.</title>
        <authorList>
            <consortium name="The Broad Institute Genomics Platform"/>
            <consortium name="The Broad Institute Genome Sequencing Center for Infectious Disease"/>
            <person name="Wu L."/>
            <person name="Ma J."/>
        </authorList>
    </citation>
    <scope>NUCLEOTIDE SEQUENCE [LARGE SCALE GENOMIC DNA]</scope>
    <source>
        <strain evidence="2 3">CGMCC 1.12543</strain>
    </source>
</reference>
<organism evidence="2 3">
    <name type="scientific">Halomarina salina</name>
    <dbReference type="NCBI Taxonomy" id="1872699"/>
    <lineage>
        <taxon>Archaea</taxon>
        <taxon>Methanobacteriati</taxon>
        <taxon>Methanobacteriota</taxon>
        <taxon>Stenosarchaea group</taxon>
        <taxon>Halobacteria</taxon>
        <taxon>Halobacteriales</taxon>
        <taxon>Natronomonadaceae</taxon>
        <taxon>Halomarina</taxon>
    </lineage>
</organism>
<dbReference type="InterPro" id="IPR055768">
    <property type="entry name" value="DUF7344"/>
</dbReference>
<comment type="caution">
    <text evidence="2">The sequence shown here is derived from an EMBL/GenBank/DDBJ whole genome shotgun (WGS) entry which is preliminary data.</text>
</comment>
<accession>A0ABD5RND5</accession>
<dbReference type="RefSeq" id="WP_247414971.1">
    <property type="nucleotide sequence ID" value="NZ_JALLGW010000001.1"/>
</dbReference>
<dbReference type="AlphaFoldDB" id="A0ABD5RND5"/>
<evidence type="ECO:0000313" key="3">
    <source>
        <dbReference type="Proteomes" id="UP001596099"/>
    </source>
</evidence>
<keyword evidence="3" id="KW-1185">Reference proteome</keyword>
<gene>
    <name evidence="2" type="ORF">ACFPYI_11820</name>
</gene>
<dbReference type="Pfam" id="PF24035">
    <property type="entry name" value="DUF7344"/>
    <property type="match status" value="1"/>
</dbReference>